<protein>
    <submittedName>
        <fullName evidence="2">Uncharacterized protein</fullName>
    </submittedName>
</protein>
<keyword evidence="3" id="KW-1185">Reference proteome</keyword>
<keyword evidence="1" id="KW-0808">Transferase</keyword>
<evidence type="ECO:0000313" key="2">
    <source>
        <dbReference type="EMBL" id="SKC76320.1"/>
    </source>
</evidence>
<proteinExistence type="predicted"/>
<accession>A0A1T5LK26</accession>
<gene>
    <name evidence="2" type="ORF">SAMN06296058_2646</name>
</gene>
<evidence type="ECO:0000256" key="1">
    <source>
        <dbReference type="ARBA" id="ARBA00022679"/>
    </source>
</evidence>
<dbReference type="Proteomes" id="UP000190341">
    <property type="component" value="Unassembled WGS sequence"/>
</dbReference>
<dbReference type="STRING" id="428993.SAMN06296058_2646"/>
<reference evidence="2 3" key="1">
    <citation type="submission" date="2017-02" db="EMBL/GenBank/DDBJ databases">
        <authorList>
            <person name="Peterson S.W."/>
        </authorList>
    </citation>
    <scope>NUCLEOTIDE SEQUENCE [LARGE SCALE GENOMIC DNA]</scope>
    <source>
        <strain evidence="2 3">P15</strain>
    </source>
</reference>
<evidence type="ECO:0000313" key="3">
    <source>
        <dbReference type="Proteomes" id="UP000190341"/>
    </source>
</evidence>
<dbReference type="InterPro" id="IPR026591">
    <property type="entry name" value="Sirtuin_cat_small_dom_sf"/>
</dbReference>
<dbReference type="SUPFAM" id="SSF52467">
    <property type="entry name" value="DHS-like NAD/FAD-binding domain"/>
    <property type="match status" value="1"/>
</dbReference>
<name>A0A1T5LK26_9GAMM</name>
<sequence length="133" mass="14878">MGEMRKGSAILLGMYAGLTDRAWHHGFSFLIRVRDGDLELFIVRPIAPLVERELRVWLAQSAHPFVLTGAGISTASGILDHRDTNGQRKRMPPVTYQAFVGDPLTNARYWARSVIGYPCMAQSLPNARIAEER</sequence>
<dbReference type="InterPro" id="IPR029035">
    <property type="entry name" value="DHS-like_NAD/FAD-binding_dom"/>
</dbReference>
<dbReference type="AlphaFoldDB" id="A0A1T5LK26"/>
<dbReference type="Gene3D" id="3.30.1600.10">
    <property type="entry name" value="SIR2/SIRT2 'Small Domain"/>
    <property type="match status" value="1"/>
</dbReference>
<organism evidence="2 3">
    <name type="scientific">Pseudoxanthomonas indica</name>
    <dbReference type="NCBI Taxonomy" id="428993"/>
    <lineage>
        <taxon>Bacteria</taxon>
        <taxon>Pseudomonadati</taxon>
        <taxon>Pseudomonadota</taxon>
        <taxon>Gammaproteobacteria</taxon>
        <taxon>Lysobacterales</taxon>
        <taxon>Lysobacteraceae</taxon>
        <taxon>Pseudoxanthomonas</taxon>
    </lineage>
</organism>
<dbReference type="Gene3D" id="3.40.50.1220">
    <property type="entry name" value="TPP-binding domain"/>
    <property type="match status" value="1"/>
</dbReference>
<dbReference type="GO" id="GO:0016740">
    <property type="term" value="F:transferase activity"/>
    <property type="evidence" value="ECO:0007669"/>
    <property type="project" value="UniProtKB-KW"/>
</dbReference>
<dbReference type="EMBL" id="FUZV01000002">
    <property type="protein sequence ID" value="SKC76320.1"/>
    <property type="molecule type" value="Genomic_DNA"/>
</dbReference>